<dbReference type="PANTHER" id="PTHR34069:SF2">
    <property type="entry name" value="BETA-KETOACYL-[ACYL-CARRIER-PROTEIN] SYNTHASE III"/>
    <property type="match status" value="1"/>
</dbReference>
<dbReference type="GO" id="GO:0044550">
    <property type="term" value="P:secondary metabolite biosynthetic process"/>
    <property type="evidence" value="ECO:0007669"/>
    <property type="project" value="TreeGrafter"/>
</dbReference>
<dbReference type="GO" id="GO:0004315">
    <property type="term" value="F:3-oxoacyl-[acyl-carrier-protein] synthase activity"/>
    <property type="evidence" value="ECO:0007669"/>
    <property type="project" value="InterPro"/>
</dbReference>
<dbReference type="InterPro" id="IPR016039">
    <property type="entry name" value="Thiolase-like"/>
</dbReference>
<organism evidence="5 6">
    <name type="scientific">Xanthomonas campestris pv. campestris (strain 8004)</name>
    <dbReference type="NCBI Taxonomy" id="314565"/>
    <lineage>
        <taxon>Bacteria</taxon>
        <taxon>Pseudomonadati</taxon>
        <taxon>Pseudomonadota</taxon>
        <taxon>Gammaproteobacteria</taxon>
        <taxon>Lysobacterales</taxon>
        <taxon>Lysobacteraceae</taxon>
        <taxon>Xanthomonas</taxon>
    </lineage>
</organism>
<dbReference type="HOGENOM" id="CLU_039592_4_2_6"/>
<accession>A0A0H2X807</accession>
<dbReference type="KEGG" id="xcb:XC_1672"/>
<evidence type="ECO:0000259" key="3">
    <source>
        <dbReference type="Pfam" id="PF08541"/>
    </source>
</evidence>
<name>A0A0H2X807_XANC8</name>
<sequence length="438" mass="45930">MYRMHAARGDERRGRRASFSATPVSDVIAKTAARPTCALARHACARAARWAMPVSTRTKCRHPHPIATDGAVLAVQAPRLRQHCAGSWVCLAGHGMLRAFTNEADLLNALPLRILGTGCHVPATEVTSQELDARWQLPPGTTFARLGVATRHYAGEGETASSMGAAAAQAALVSAGIDSGEIDCLISACSVMEQPIPCQAVLIQRALGLGDSGIPAFDVNATCLSFLVALDMATNALALGRYRRVLIVSSEVASGGLDAAVPSTAGLFGDGAAAVVVGRSAPDEDSALLSSRLASYGSGAELCRIRGGGSRYPRGEDSTPEATRVFTMDGRGAYRFAARHLPAFWDQLLRDAGTETTALRCLIPHQASGGGLDHVVQALGLRPEQVVRILHAHGNQVAASLPHALHQARVTQQLQRGELFAMLGTGAGLSIGGMVLRY</sequence>
<evidence type="ECO:0000256" key="1">
    <source>
        <dbReference type="ARBA" id="ARBA00022679"/>
    </source>
</evidence>
<reference evidence="5 6" key="1">
    <citation type="journal article" date="2005" name="Genome Res.">
        <title>Comparative and functional genomic analyses of the pathogenicity of phytopathogen Xanthomonas campestris pv. campestris.</title>
        <authorList>
            <person name="Qian W."/>
            <person name="Jia Y."/>
            <person name="Ren S.X."/>
            <person name="He Y.Q."/>
            <person name="Feng J.X."/>
            <person name="Lu L.F."/>
            <person name="Sun Q."/>
            <person name="Ying G."/>
            <person name="Tang D.J."/>
            <person name="Tang H."/>
            <person name="Wu W."/>
            <person name="Hao P."/>
            <person name="Wang L."/>
            <person name="Jiang B.L."/>
            <person name="Zeng S."/>
            <person name="Gu W.Y."/>
            <person name="Lu G."/>
            <person name="Rong L."/>
            <person name="Tian Y."/>
            <person name="Yao Z."/>
            <person name="Fu G."/>
            <person name="Chen B."/>
            <person name="Fang R."/>
            <person name="Qiang B."/>
            <person name="Chen Z."/>
            <person name="Zhao G.P."/>
            <person name="Tang J.L."/>
            <person name="He C."/>
        </authorList>
    </citation>
    <scope>NUCLEOTIDE SEQUENCE [LARGE SCALE GENOMIC DNA]</scope>
    <source>
        <strain evidence="5 6">8004</strain>
    </source>
</reference>
<evidence type="ECO:0000256" key="2">
    <source>
        <dbReference type="ARBA" id="ARBA00023315"/>
    </source>
</evidence>
<dbReference type="GO" id="GO:0006633">
    <property type="term" value="P:fatty acid biosynthetic process"/>
    <property type="evidence" value="ECO:0007669"/>
    <property type="project" value="InterPro"/>
</dbReference>
<dbReference type="Pfam" id="PF08545">
    <property type="entry name" value="ACP_syn_III"/>
    <property type="match status" value="1"/>
</dbReference>
<protein>
    <submittedName>
        <fullName evidence="5">GumO</fullName>
    </submittedName>
</protein>
<dbReference type="InterPro" id="IPR013747">
    <property type="entry name" value="ACP_syn_III_C"/>
</dbReference>
<keyword evidence="2" id="KW-0012">Acyltransferase</keyword>
<gene>
    <name evidence="5" type="ordered locus">XC_1672</name>
</gene>
<dbReference type="AlphaFoldDB" id="A0A0H2X807"/>
<feature type="domain" description="Beta-ketoacyl-[acyl-carrier-protein] synthase III C-terminal" evidence="3">
    <location>
        <begin position="349"/>
        <end position="438"/>
    </location>
</feature>
<dbReference type="EMBL" id="CP000050">
    <property type="protein sequence ID" value="AAY48738.1"/>
    <property type="molecule type" value="Genomic_DNA"/>
</dbReference>
<dbReference type="Proteomes" id="UP000000420">
    <property type="component" value="Chromosome"/>
</dbReference>
<evidence type="ECO:0000313" key="5">
    <source>
        <dbReference type="EMBL" id="AAY48738.1"/>
    </source>
</evidence>
<dbReference type="Gene3D" id="3.40.47.10">
    <property type="match status" value="2"/>
</dbReference>
<dbReference type="CDD" id="cd00830">
    <property type="entry name" value="KAS_III"/>
    <property type="match status" value="1"/>
</dbReference>
<proteinExistence type="predicted"/>
<dbReference type="Pfam" id="PF08541">
    <property type="entry name" value="ACP_syn_III_C"/>
    <property type="match status" value="1"/>
</dbReference>
<feature type="domain" description="Beta-ketoacyl-[acyl-carrier-protein] synthase III N-terminal" evidence="4">
    <location>
        <begin position="217"/>
        <end position="297"/>
    </location>
</feature>
<dbReference type="SUPFAM" id="SSF53901">
    <property type="entry name" value="Thiolase-like"/>
    <property type="match status" value="1"/>
</dbReference>
<dbReference type="InterPro" id="IPR013751">
    <property type="entry name" value="ACP_syn_III_N"/>
</dbReference>
<keyword evidence="1" id="KW-0808">Transferase</keyword>
<evidence type="ECO:0000313" key="6">
    <source>
        <dbReference type="Proteomes" id="UP000000420"/>
    </source>
</evidence>
<evidence type="ECO:0000259" key="4">
    <source>
        <dbReference type="Pfam" id="PF08545"/>
    </source>
</evidence>
<dbReference type="PANTHER" id="PTHR34069">
    <property type="entry name" value="3-OXOACYL-[ACYL-CARRIER-PROTEIN] SYNTHASE 3"/>
    <property type="match status" value="1"/>
</dbReference>